<protein>
    <submittedName>
        <fullName evidence="11">PTS transporter subunit EIIC</fullName>
    </submittedName>
</protein>
<evidence type="ECO:0000313" key="11">
    <source>
        <dbReference type="EMBL" id="MBO8462888.1"/>
    </source>
</evidence>
<dbReference type="PANTHER" id="PTHR30175">
    <property type="entry name" value="PHOSPHOTRANSFERASE SYSTEM TRANSPORT PROTEIN"/>
    <property type="match status" value="1"/>
</dbReference>
<keyword evidence="7 9" id="KW-1133">Transmembrane helix</keyword>
<dbReference type="GO" id="GO:0008982">
    <property type="term" value="F:protein-N(PI)-phosphohistidine-sugar phosphotransferase activity"/>
    <property type="evidence" value="ECO:0007669"/>
    <property type="project" value="InterPro"/>
</dbReference>
<evidence type="ECO:0000256" key="4">
    <source>
        <dbReference type="ARBA" id="ARBA00022597"/>
    </source>
</evidence>
<reference evidence="11" key="1">
    <citation type="submission" date="2020-10" db="EMBL/GenBank/DDBJ databases">
        <authorList>
            <person name="Gilroy R."/>
        </authorList>
    </citation>
    <scope>NUCLEOTIDE SEQUENCE</scope>
    <source>
        <strain evidence="11">E3-2379</strain>
    </source>
</reference>
<dbReference type="Proteomes" id="UP000823618">
    <property type="component" value="Unassembled WGS sequence"/>
</dbReference>
<evidence type="ECO:0000259" key="10">
    <source>
        <dbReference type="PROSITE" id="PS51103"/>
    </source>
</evidence>
<comment type="caution">
    <text evidence="11">The sequence shown here is derived from an EMBL/GenBank/DDBJ whole genome shotgun (WGS) entry which is preliminary data.</text>
</comment>
<gene>
    <name evidence="11" type="ORF">IAC13_03030</name>
</gene>
<dbReference type="Pfam" id="PF02378">
    <property type="entry name" value="PTS_EIIC"/>
    <property type="match status" value="1"/>
</dbReference>
<name>A0A9D9N7D0_9FIRM</name>
<evidence type="ECO:0000256" key="5">
    <source>
        <dbReference type="ARBA" id="ARBA00022683"/>
    </source>
</evidence>
<sequence length="315" mass="33332">IFYFLPIFLAMTCAKAFKCNQIIAMAIGATLVYPAIDTLIQNTEVVSTIFGLPIMKGEWQIGEATKIFSCTESVIPIILAVIVMSYLEKGLKKIIPEVLQIILVPGLELLIMLPLTLVVLGPIGIYVGNGIQFVYDGLMGFSTILGGALIGGLWCVCVIFGAHRALLPIGLNDVAVNGHQNLLAFAGAANFSQGGAAFGVMLRTKKKALKQVAASAGIAATLVGVTEPAIYGCNLRLKKPMIFAVICGAIGGAIMGAGNVYGDAFANNGVLTIFTYAAFGMTKFFFYLAGIAVAFFGSAILTYFFGLQEEDIVEE</sequence>
<evidence type="ECO:0000256" key="3">
    <source>
        <dbReference type="ARBA" id="ARBA00022475"/>
    </source>
</evidence>
<feature type="transmembrane region" description="Helical" evidence="9">
    <location>
        <begin position="182"/>
        <end position="202"/>
    </location>
</feature>
<keyword evidence="4" id="KW-0762">Sugar transport</keyword>
<keyword evidence="8 9" id="KW-0472">Membrane</keyword>
<keyword evidence="2" id="KW-0813">Transport</keyword>
<dbReference type="AlphaFoldDB" id="A0A9D9N7D0"/>
<proteinExistence type="predicted"/>
<feature type="transmembrane region" description="Helical" evidence="9">
    <location>
        <begin position="241"/>
        <end position="261"/>
    </location>
</feature>
<comment type="subcellular location">
    <subcellularLocation>
        <location evidence="1">Cell membrane</location>
        <topology evidence="1">Multi-pass membrane protein</topology>
    </subcellularLocation>
</comment>
<organism evidence="11 12">
    <name type="scientific">Candidatus Scybalomonas excrementavium</name>
    <dbReference type="NCBI Taxonomy" id="2840943"/>
    <lineage>
        <taxon>Bacteria</taxon>
        <taxon>Bacillati</taxon>
        <taxon>Bacillota</taxon>
        <taxon>Clostridia</taxon>
        <taxon>Lachnospirales</taxon>
        <taxon>Lachnospiraceae</taxon>
        <taxon>Lachnospiraceae incertae sedis</taxon>
        <taxon>Candidatus Scybalomonas</taxon>
    </lineage>
</organism>
<dbReference type="EMBL" id="JADIML010000085">
    <property type="protein sequence ID" value="MBO8462888.1"/>
    <property type="molecule type" value="Genomic_DNA"/>
</dbReference>
<dbReference type="InterPro" id="IPR050558">
    <property type="entry name" value="PTS_Sugar-Specific_Components"/>
</dbReference>
<evidence type="ECO:0000313" key="12">
    <source>
        <dbReference type="Proteomes" id="UP000823618"/>
    </source>
</evidence>
<accession>A0A9D9N7D0</accession>
<dbReference type="InterPro" id="IPR013013">
    <property type="entry name" value="PTS_EIIC_1"/>
</dbReference>
<feature type="transmembrane region" description="Helical" evidence="9">
    <location>
        <begin position="284"/>
        <end position="305"/>
    </location>
</feature>
<dbReference type="GO" id="GO:0009401">
    <property type="term" value="P:phosphoenolpyruvate-dependent sugar phosphotransferase system"/>
    <property type="evidence" value="ECO:0007669"/>
    <property type="project" value="UniProtKB-KW"/>
</dbReference>
<dbReference type="GO" id="GO:0005886">
    <property type="term" value="C:plasma membrane"/>
    <property type="evidence" value="ECO:0007669"/>
    <property type="project" value="UniProtKB-SubCell"/>
</dbReference>
<evidence type="ECO:0000256" key="7">
    <source>
        <dbReference type="ARBA" id="ARBA00022989"/>
    </source>
</evidence>
<evidence type="ECO:0000256" key="2">
    <source>
        <dbReference type="ARBA" id="ARBA00022448"/>
    </source>
</evidence>
<feature type="transmembrane region" description="Helical" evidence="9">
    <location>
        <begin position="138"/>
        <end position="162"/>
    </location>
</feature>
<keyword evidence="6 9" id="KW-0812">Transmembrane</keyword>
<evidence type="ECO:0000256" key="6">
    <source>
        <dbReference type="ARBA" id="ARBA00022692"/>
    </source>
</evidence>
<evidence type="ECO:0000256" key="8">
    <source>
        <dbReference type="ARBA" id="ARBA00023136"/>
    </source>
</evidence>
<evidence type="ECO:0000256" key="1">
    <source>
        <dbReference type="ARBA" id="ARBA00004651"/>
    </source>
</evidence>
<feature type="non-terminal residue" evidence="11">
    <location>
        <position position="1"/>
    </location>
</feature>
<dbReference type="InterPro" id="IPR003352">
    <property type="entry name" value="PTS_EIIC"/>
</dbReference>
<feature type="transmembrane region" description="Helical" evidence="9">
    <location>
        <begin position="99"/>
        <end position="126"/>
    </location>
</feature>
<evidence type="ECO:0000256" key="9">
    <source>
        <dbReference type="SAM" id="Phobius"/>
    </source>
</evidence>
<keyword evidence="3" id="KW-1003">Cell membrane</keyword>
<dbReference type="PROSITE" id="PS51103">
    <property type="entry name" value="PTS_EIIC_TYPE_1"/>
    <property type="match status" value="1"/>
</dbReference>
<dbReference type="PANTHER" id="PTHR30175:SF1">
    <property type="entry name" value="PTS SYSTEM ARBUTIN-, CELLOBIOSE-, AND SALICIN-SPECIFIC EIIBC COMPONENT-RELATED"/>
    <property type="match status" value="1"/>
</dbReference>
<keyword evidence="5" id="KW-0598">Phosphotransferase system</keyword>
<reference evidence="11" key="2">
    <citation type="journal article" date="2021" name="PeerJ">
        <title>Extensive microbial diversity within the chicken gut microbiome revealed by metagenomics and culture.</title>
        <authorList>
            <person name="Gilroy R."/>
            <person name="Ravi A."/>
            <person name="Getino M."/>
            <person name="Pursley I."/>
            <person name="Horton D.L."/>
            <person name="Alikhan N.F."/>
            <person name="Baker D."/>
            <person name="Gharbi K."/>
            <person name="Hall N."/>
            <person name="Watson M."/>
            <person name="Adriaenssens E.M."/>
            <person name="Foster-Nyarko E."/>
            <person name="Jarju S."/>
            <person name="Secka A."/>
            <person name="Antonio M."/>
            <person name="Oren A."/>
            <person name="Chaudhuri R.R."/>
            <person name="La Ragione R."/>
            <person name="Hildebrand F."/>
            <person name="Pallen M.J."/>
        </authorList>
    </citation>
    <scope>NUCLEOTIDE SEQUENCE</scope>
    <source>
        <strain evidence="11">E3-2379</strain>
    </source>
</reference>
<feature type="domain" description="PTS EIIC type-1" evidence="10">
    <location>
        <begin position="1"/>
        <end position="315"/>
    </location>
</feature>